<dbReference type="AlphaFoldDB" id="A0AAV7PQ82"/>
<gene>
    <name evidence="1" type="ORF">NDU88_007855</name>
</gene>
<keyword evidence="2" id="KW-1185">Reference proteome</keyword>
<comment type="caution">
    <text evidence="1">The sequence shown here is derived from an EMBL/GenBank/DDBJ whole genome shotgun (WGS) entry which is preliminary data.</text>
</comment>
<proteinExistence type="predicted"/>
<reference evidence="1" key="1">
    <citation type="journal article" date="2022" name="bioRxiv">
        <title>Sequencing and chromosome-scale assembly of the giantPleurodeles waltlgenome.</title>
        <authorList>
            <person name="Brown T."/>
            <person name="Elewa A."/>
            <person name="Iarovenko S."/>
            <person name="Subramanian E."/>
            <person name="Araus A.J."/>
            <person name="Petzold A."/>
            <person name="Susuki M."/>
            <person name="Suzuki K.-i.T."/>
            <person name="Hayashi T."/>
            <person name="Toyoda A."/>
            <person name="Oliveira C."/>
            <person name="Osipova E."/>
            <person name="Leigh N.D."/>
            <person name="Simon A."/>
            <person name="Yun M.H."/>
        </authorList>
    </citation>
    <scope>NUCLEOTIDE SEQUENCE</scope>
    <source>
        <strain evidence="1">20211129_DDA</strain>
        <tissue evidence="1">Liver</tissue>
    </source>
</reference>
<evidence type="ECO:0000313" key="2">
    <source>
        <dbReference type="Proteomes" id="UP001066276"/>
    </source>
</evidence>
<organism evidence="1 2">
    <name type="scientific">Pleurodeles waltl</name>
    <name type="common">Iberian ribbed newt</name>
    <dbReference type="NCBI Taxonomy" id="8319"/>
    <lineage>
        <taxon>Eukaryota</taxon>
        <taxon>Metazoa</taxon>
        <taxon>Chordata</taxon>
        <taxon>Craniata</taxon>
        <taxon>Vertebrata</taxon>
        <taxon>Euteleostomi</taxon>
        <taxon>Amphibia</taxon>
        <taxon>Batrachia</taxon>
        <taxon>Caudata</taxon>
        <taxon>Salamandroidea</taxon>
        <taxon>Salamandridae</taxon>
        <taxon>Pleurodelinae</taxon>
        <taxon>Pleurodeles</taxon>
    </lineage>
</organism>
<protein>
    <submittedName>
        <fullName evidence="1">Uncharacterized protein</fullName>
    </submittedName>
</protein>
<dbReference type="Proteomes" id="UP001066276">
    <property type="component" value="Chromosome 7"/>
</dbReference>
<accession>A0AAV7PQ82</accession>
<name>A0AAV7PQ82_PLEWA</name>
<dbReference type="EMBL" id="JANPWB010000011">
    <property type="protein sequence ID" value="KAJ1129487.1"/>
    <property type="molecule type" value="Genomic_DNA"/>
</dbReference>
<sequence length="77" mass="8183">MLCSRLLFGTAATENERQVGKLAAAVVSALLLGLNAVPVSGLLPTGRWLGPLVSSLQLRRLRVAEARPLLLGSCFLR</sequence>
<evidence type="ECO:0000313" key="1">
    <source>
        <dbReference type="EMBL" id="KAJ1129487.1"/>
    </source>
</evidence>